<sequence length="644" mass="67049">MAVDLLNIARTGVQAAQSQLAVTSNNITNANTEGYNRQVASQSSLDSQFVGGNFYGTGTYVTDVKRIYNDYAVKELRIGQTAVSAAETRYTKASELDQLFSSAGQAVPQGLNDLYSSLNSLADLPSDLGLRANVLSQAEQLASSMSQMQTSLDGQMQQTNDEITAITERINAISSEIANINNELMKSTGENAQLLDAQDRLIKELSEYAQVNVVALDTGAKSVMLGGSVMLVSGEIAMSLSTTQGDPFPNDIKMQASSGSTSNRSGNSINVDIASLGGTLGALADFRDETLTPATLELGQMALGISDAFNSAQAQGIDLNGELGQNMFTDINASQMAFGRVGALSSNTGTANLSVNIEDAAALTGAEYALVFTSPSGYSLTDVASGATSTLTLNGNTLEGANGFSIGIDSGALASGDTFMLRPTAGAASGFAVVMSSPAAIASSTPKITPDDRNSGDTTLTLTSIDDTSTPGFPVTGAELTFSIDPTANTFEVFDVDGVSLGAATTYTPPSISAYGFSFDIESTATSSERFIFDLSQSSGDNTNALQMAALSELSLMNGGKDTLTDVYEKTKLAIGSETKTAEVGVTAADAIYAQAYARVQSTSGVNLDEEAANLMRYQQAYSASAKIMTVATEIFDTLYNSLR</sequence>
<dbReference type="EMBL" id="JAKIKS010000049">
    <property type="protein sequence ID" value="MCL1125454.1"/>
    <property type="molecule type" value="Genomic_DNA"/>
</dbReference>
<accession>A0ABT0LD07</accession>
<dbReference type="PANTHER" id="PTHR30033:SF1">
    <property type="entry name" value="FLAGELLAR HOOK-ASSOCIATED PROTEIN 1"/>
    <property type="match status" value="1"/>
</dbReference>
<evidence type="ECO:0000259" key="10">
    <source>
        <dbReference type="Pfam" id="PF22638"/>
    </source>
</evidence>
<protein>
    <recommendedName>
        <fullName evidence="4">Flagellar hook-associated protein 1</fullName>
    </recommendedName>
</protein>
<dbReference type="InterPro" id="IPR010930">
    <property type="entry name" value="Flg_bb/hook_C_dom"/>
</dbReference>
<evidence type="ECO:0000256" key="2">
    <source>
        <dbReference type="ARBA" id="ARBA00004613"/>
    </source>
</evidence>
<keyword evidence="11" id="KW-0282">Flagellum</keyword>
<comment type="subcellular location">
    <subcellularLocation>
        <location evidence="1">Bacterial flagellum</location>
    </subcellularLocation>
    <subcellularLocation>
        <location evidence="2">Secreted</location>
    </subcellularLocation>
</comment>
<evidence type="ECO:0000256" key="5">
    <source>
        <dbReference type="ARBA" id="ARBA00022525"/>
    </source>
</evidence>
<dbReference type="Pfam" id="PF22638">
    <property type="entry name" value="FlgK_D1"/>
    <property type="match status" value="1"/>
</dbReference>
<evidence type="ECO:0000313" key="12">
    <source>
        <dbReference type="Proteomes" id="UP001203423"/>
    </source>
</evidence>
<dbReference type="InterPro" id="IPR001444">
    <property type="entry name" value="Flag_bb_rod_N"/>
</dbReference>
<feature type="domain" description="Flagellar basal-body/hook protein C-terminal" evidence="9">
    <location>
        <begin position="602"/>
        <end position="639"/>
    </location>
</feature>
<evidence type="ECO:0000259" key="9">
    <source>
        <dbReference type="Pfam" id="PF06429"/>
    </source>
</evidence>
<dbReference type="Pfam" id="PF06429">
    <property type="entry name" value="Flg_bbr_C"/>
    <property type="match status" value="1"/>
</dbReference>
<dbReference type="SUPFAM" id="SSF64518">
    <property type="entry name" value="Phase 1 flagellin"/>
    <property type="match status" value="2"/>
</dbReference>
<feature type="domain" description="Flagellar hook-associated protein FlgK helical" evidence="10">
    <location>
        <begin position="94"/>
        <end position="328"/>
    </location>
</feature>
<comment type="similarity">
    <text evidence="3">Belongs to the flagella basal body rod proteins family.</text>
</comment>
<dbReference type="Proteomes" id="UP001203423">
    <property type="component" value="Unassembled WGS sequence"/>
</dbReference>
<evidence type="ECO:0000313" key="11">
    <source>
        <dbReference type="EMBL" id="MCL1125454.1"/>
    </source>
</evidence>
<name>A0ABT0LD07_9GAMM</name>
<dbReference type="PANTHER" id="PTHR30033">
    <property type="entry name" value="FLAGELLAR HOOK-ASSOCIATED PROTEIN 1"/>
    <property type="match status" value="1"/>
</dbReference>
<keyword evidence="6" id="KW-0975">Bacterial flagellum</keyword>
<keyword evidence="11" id="KW-0966">Cell projection</keyword>
<dbReference type="RefSeq" id="WP_248940766.1">
    <property type="nucleotide sequence ID" value="NZ_JAKIKS010000049.1"/>
</dbReference>
<evidence type="ECO:0000256" key="4">
    <source>
        <dbReference type="ARBA" id="ARBA00016244"/>
    </source>
</evidence>
<proteinExistence type="inferred from homology"/>
<keyword evidence="11" id="KW-0969">Cilium</keyword>
<feature type="domain" description="Flagellar basal body rod protein N-terminal" evidence="8">
    <location>
        <begin position="6"/>
        <end position="35"/>
    </location>
</feature>
<comment type="caution">
    <text evidence="11">The sequence shown here is derived from an EMBL/GenBank/DDBJ whole genome shotgun (WGS) entry which is preliminary data.</text>
</comment>
<dbReference type="InterPro" id="IPR002371">
    <property type="entry name" value="FlgK"/>
</dbReference>
<dbReference type="PRINTS" id="PR01005">
    <property type="entry name" value="FLGHOOKAP1"/>
</dbReference>
<evidence type="ECO:0000256" key="6">
    <source>
        <dbReference type="ARBA" id="ARBA00023143"/>
    </source>
</evidence>
<gene>
    <name evidence="11" type="primary">flgK</name>
    <name evidence="11" type="ORF">L2764_13430</name>
</gene>
<organism evidence="11 12">
    <name type="scientific">Shewanella surugensis</name>
    <dbReference type="NCBI Taxonomy" id="212020"/>
    <lineage>
        <taxon>Bacteria</taxon>
        <taxon>Pseudomonadati</taxon>
        <taxon>Pseudomonadota</taxon>
        <taxon>Gammaproteobacteria</taxon>
        <taxon>Alteromonadales</taxon>
        <taxon>Shewanellaceae</taxon>
        <taxon>Shewanella</taxon>
    </lineage>
</organism>
<feature type="coiled-coil region" evidence="7">
    <location>
        <begin position="156"/>
        <end position="183"/>
    </location>
</feature>
<dbReference type="InterPro" id="IPR053927">
    <property type="entry name" value="FlgK_helical"/>
</dbReference>
<evidence type="ECO:0000256" key="3">
    <source>
        <dbReference type="ARBA" id="ARBA00009677"/>
    </source>
</evidence>
<evidence type="ECO:0000259" key="8">
    <source>
        <dbReference type="Pfam" id="PF00460"/>
    </source>
</evidence>
<evidence type="ECO:0000256" key="7">
    <source>
        <dbReference type="SAM" id="Coils"/>
    </source>
</evidence>
<dbReference type="Pfam" id="PF00460">
    <property type="entry name" value="Flg_bb_rod"/>
    <property type="match status" value="1"/>
</dbReference>
<keyword evidence="7" id="KW-0175">Coiled coil</keyword>
<dbReference type="NCBIfam" id="TIGR02492">
    <property type="entry name" value="flgK_ends"/>
    <property type="match status" value="1"/>
</dbReference>
<keyword evidence="12" id="KW-1185">Reference proteome</keyword>
<dbReference type="Gene3D" id="1.20.1170.10">
    <property type="match status" value="1"/>
</dbReference>
<evidence type="ECO:0000256" key="1">
    <source>
        <dbReference type="ARBA" id="ARBA00004365"/>
    </source>
</evidence>
<reference evidence="11 12" key="1">
    <citation type="submission" date="2022-01" db="EMBL/GenBank/DDBJ databases">
        <title>Whole genome-based taxonomy of the Shewanellaceae.</title>
        <authorList>
            <person name="Martin-Rodriguez A.J."/>
        </authorList>
    </citation>
    <scope>NUCLEOTIDE SEQUENCE [LARGE SCALE GENOMIC DNA]</scope>
    <source>
        <strain evidence="11 12">DSM 17177</strain>
    </source>
</reference>
<keyword evidence="5" id="KW-0964">Secreted</keyword>